<dbReference type="PANTHER" id="PTHR37955:SF1">
    <property type="entry name" value="DEP DOMAIN-CONTAINING PROTEIN"/>
    <property type="match status" value="1"/>
</dbReference>
<dbReference type="Pfam" id="PF03595">
    <property type="entry name" value="SLAC1"/>
    <property type="match status" value="1"/>
</dbReference>
<evidence type="ECO:0000256" key="3">
    <source>
        <dbReference type="ARBA" id="ARBA00022989"/>
    </source>
</evidence>
<dbReference type="AlphaFoldDB" id="A0A348HDU4"/>
<keyword evidence="2 5" id="KW-0812">Transmembrane</keyword>
<protein>
    <submittedName>
        <fullName evidence="6">Tellurite resistance protein</fullName>
    </submittedName>
</protein>
<dbReference type="RefSeq" id="WP_051524190.1">
    <property type="nucleotide sequence ID" value="NZ_AP018933.1"/>
</dbReference>
<evidence type="ECO:0000256" key="1">
    <source>
        <dbReference type="ARBA" id="ARBA00004141"/>
    </source>
</evidence>
<dbReference type="Proteomes" id="UP000267342">
    <property type="component" value="Chromosome"/>
</dbReference>
<dbReference type="Gene3D" id="1.50.10.150">
    <property type="entry name" value="Voltage-dependent anion channel"/>
    <property type="match status" value="1"/>
</dbReference>
<feature type="transmembrane region" description="Helical" evidence="5">
    <location>
        <begin position="81"/>
        <end position="100"/>
    </location>
</feature>
<feature type="transmembrane region" description="Helical" evidence="5">
    <location>
        <begin position="167"/>
        <end position="189"/>
    </location>
</feature>
<dbReference type="KEGG" id="zpl:ZBT109_1029"/>
<reference evidence="6 7" key="1">
    <citation type="submission" date="2018-09" db="EMBL/GenBank/DDBJ databases">
        <title>Zymobacter palmae IAM14233 (=T109) whole genome analysis.</title>
        <authorList>
            <person name="Yanase H."/>
        </authorList>
    </citation>
    <scope>NUCLEOTIDE SEQUENCE [LARGE SCALE GENOMIC DNA]</scope>
    <source>
        <strain evidence="6 7">IAM14233</strain>
    </source>
</reference>
<accession>A0A348HDU4</accession>
<evidence type="ECO:0000256" key="4">
    <source>
        <dbReference type="ARBA" id="ARBA00023136"/>
    </source>
</evidence>
<dbReference type="EMBL" id="AP018933">
    <property type="protein sequence ID" value="BBG29796.1"/>
    <property type="molecule type" value="Genomic_DNA"/>
</dbReference>
<organism evidence="6 7">
    <name type="scientific">Zymobacter palmae</name>
    <dbReference type="NCBI Taxonomy" id="33074"/>
    <lineage>
        <taxon>Bacteria</taxon>
        <taxon>Pseudomonadati</taxon>
        <taxon>Pseudomonadota</taxon>
        <taxon>Gammaproteobacteria</taxon>
        <taxon>Oceanospirillales</taxon>
        <taxon>Halomonadaceae</taxon>
        <taxon>Zymobacter group</taxon>
        <taxon>Zymobacter</taxon>
    </lineage>
</organism>
<evidence type="ECO:0000313" key="7">
    <source>
        <dbReference type="Proteomes" id="UP000267342"/>
    </source>
</evidence>
<evidence type="ECO:0000256" key="2">
    <source>
        <dbReference type="ARBA" id="ARBA00022692"/>
    </source>
</evidence>
<keyword evidence="7" id="KW-1185">Reference proteome</keyword>
<feature type="transmembrane region" description="Helical" evidence="5">
    <location>
        <begin position="292"/>
        <end position="315"/>
    </location>
</feature>
<dbReference type="GO" id="GO:0046583">
    <property type="term" value="F:monoatomic cation efflux transmembrane transporter activity"/>
    <property type="evidence" value="ECO:0007669"/>
    <property type="project" value="TreeGrafter"/>
</dbReference>
<dbReference type="STRING" id="1123510.GCA_000620025_01061"/>
<evidence type="ECO:0000313" key="6">
    <source>
        <dbReference type="EMBL" id="BBG29796.1"/>
    </source>
</evidence>
<dbReference type="InterPro" id="IPR052951">
    <property type="entry name" value="Tellurite_res_ion_channel"/>
</dbReference>
<feature type="transmembrane region" description="Helical" evidence="5">
    <location>
        <begin position="106"/>
        <end position="128"/>
    </location>
</feature>
<proteinExistence type="predicted"/>
<gene>
    <name evidence="6" type="ORF">ZBT109_1029</name>
</gene>
<feature type="transmembrane region" description="Helical" evidence="5">
    <location>
        <begin position="46"/>
        <end position="69"/>
    </location>
</feature>
<dbReference type="InterPro" id="IPR038665">
    <property type="entry name" value="Voltage-dep_anion_channel_sf"/>
</dbReference>
<sequence>MTTARLRPVSPWLNALSHCPVPLAGLALAIASLGNALDSALPLHGYARALLGSIALCCLLLLTASALLAPRRIHQVLMHPVAGGIVPTFCMGWMVVTRALHDAAPALMGLLWSMAVVLHLCALIRFAYCRWQARCWQHIAPSWFIPPVGIIVAALSCPSASYHTLCLWLLGLGMVNLTILMPLMLYRLLMHPPLDMAAQPTLAILAAPVSLALAGYLTGVAAPSLWLCGLLGSIAVLMTVLVYLLLFALLRRPFIPAFAAFTFPTVISAIALQKLAQLPALSQLFPALSRHIGVAANIELAVACVIVGYVSAGFIKLACQTVSTLHADR</sequence>
<keyword evidence="4 5" id="KW-0472">Membrane</keyword>
<evidence type="ECO:0000256" key="5">
    <source>
        <dbReference type="SAM" id="Phobius"/>
    </source>
</evidence>
<comment type="subcellular location">
    <subcellularLocation>
        <location evidence="1">Membrane</location>
        <topology evidence="1">Multi-pass membrane protein</topology>
    </subcellularLocation>
</comment>
<feature type="transmembrane region" description="Helical" evidence="5">
    <location>
        <begin position="140"/>
        <end position="161"/>
    </location>
</feature>
<dbReference type="PANTHER" id="PTHR37955">
    <property type="entry name" value="TELLURITE RESISTANCE PROTEIN TEHA"/>
    <property type="match status" value="1"/>
</dbReference>
<feature type="transmembrane region" description="Helical" evidence="5">
    <location>
        <begin position="254"/>
        <end position="272"/>
    </location>
</feature>
<feature type="transmembrane region" description="Helical" evidence="5">
    <location>
        <begin position="12"/>
        <end position="34"/>
    </location>
</feature>
<keyword evidence="3 5" id="KW-1133">Transmembrane helix</keyword>
<feature type="transmembrane region" description="Helical" evidence="5">
    <location>
        <begin position="224"/>
        <end position="247"/>
    </location>
</feature>
<name>A0A348HDU4_9GAMM</name>
<dbReference type="InterPro" id="IPR004695">
    <property type="entry name" value="SLAC1/Mae1/Ssu1/TehA"/>
</dbReference>
<dbReference type="GO" id="GO:0005886">
    <property type="term" value="C:plasma membrane"/>
    <property type="evidence" value="ECO:0007669"/>
    <property type="project" value="TreeGrafter"/>
</dbReference>
<dbReference type="CDD" id="cd09325">
    <property type="entry name" value="TDT_C4-dicarb_trans"/>
    <property type="match status" value="1"/>
</dbReference>
<feature type="transmembrane region" description="Helical" evidence="5">
    <location>
        <begin position="201"/>
        <end position="218"/>
    </location>
</feature>